<evidence type="ECO:0000313" key="2">
    <source>
        <dbReference type="EMBL" id="MDX5893093.1"/>
    </source>
</evidence>
<accession>A0A023X0T9</accession>
<dbReference type="RefSeq" id="WP_038680328.1">
    <property type="nucleotide sequence ID" value="NZ_CP007514.1"/>
</dbReference>
<organism evidence="1 3">
    <name type="scientific">Rubrobacter radiotolerans</name>
    <name type="common">Arthrobacter radiotolerans</name>
    <dbReference type="NCBI Taxonomy" id="42256"/>
    <lineage>
        <taxon>Bacteria</taxon>
        <taxon>Bacillati</taxon>
        <taxon>Actinomycetota</taxon>
        <taxon>Rubrobacteria</taxon>
        <taxon>Rubrobacterales</taxon>
        <taxon>Rubrobacteraceae</taxon>
        <taxon>Rubrobacter</taxon>
    </lineage>
</organism>
<proteinExistence type="predicted"/>
<name>A0A023X0T9_RUBRA</name>
<dbReference type="EMBL" id="JAWXXX010000001">
    <property type="protein sequence ID" value="MDX5893093.1"/>
    <property type="molecule type" value="Genomic_DNA"/>
</dbReference>
<dbReference type="AlphaFoldDB" id="A0A023X0T9"/>
<dbReference type="Proteomes" id="UP001281130">
    <property type="component" value="Unassembled WGS sequence"/>
</dbReference>
<dbReference type="HOGENOM" id="CLU_1102171_0_0_11"/>
<reference evidence="2" key="2">
    <citation type="submission" date="2023-11" db="EMBL/GenBank/DDBJ databases">
        <title>MicrobeMod: A computational toolkit for identifying prokaryotic methylation and restriction-modification with nanopore sequencing.</title>
        <authorList>
            <person name="Crits-Christoph A."/>
            <person name="Kang S.C."/>
            <person name="Lee H."/>
            <person name="Ostrov N."/>
        </authorList>
    </citation>
    <scope>NUCLEOTIDE SEQUENCE</scope>
    <source>
        <strain evidence="2">ATCC 51242</strain>
    </source>
</reference>
<protein>
    <submittedName>
        <fullName evidence="1">Uncharacterized protein</fullName>
    </submittedName>
</protein>
<reference evidence="1 3" key="1">
    <citation type="submission" date="2014-03" db="EMBL/GenBank/DDBJ databases">
        <title>Complete genome sequence of the Radio-Resistant Rubrobacter radiotolerans RSPS-4.</title>
        <authorList>
            <person name="Egas C.C."/>
            <person name="Barroso C.C."/>
            <person name="Froufe H.J.C."/>
            <person name="Pacheco J.J."/>
            <person name="Albuquerque L.L."/>
            <person name="da Costa M.M.S."/>
        </authorList>
    </citation>
    <scope>NUCLEOTIDE SEQUENCE [LARGE SCALE GENOMIC DNA]</scope>
    <source>
        <strain evidence="1 3">RSPS-4</strain>
    </source>
</reference>
<keyword evidence="3" id="KW-1185">Reference proteome</keyword>
<evidence type="ECO:0000313" key="3">
    <source>
        <dbReference type="Proteomes" id="UP000025229"/>
    </source>
</evidence>
<dbReference type="EMBL" id="CP007514">
    <property type="protein sequence ID" value="AHY45679.1"/>
    <property type="molecule type" value="Genomic_DNA"/>
</dbReference>
<sequence>MPRLLSGGAVLVLLDVRKGVIPDHKDPPRPAVLLSSGRPFDPARHGFGFPNPTGGPVPRTGGRLAALGARVRRAVYGRGLCFGMALGALLGHARDLDAAGLAPSPPLLADLRRLHLLQFRPCVVARVVFLWLSSRGGRPKVALRSLAPPGRTDLPPAVLCFGPDRLRRGFLGALAGAHAVVPYRLETRPESVRVYVYDPNHPKDRGRYLTVHRSGGFEYGGFSTGDGWGITLVPLSALPDLRRFPLREARGA</sequence>
<dbReference type="KEGG" id="rrd:RradSPS_0396"/>
<evidence type="ECO:0000313" key="1">
    <source>
        <dbReference type="EMBL" id="AHY45679.1"/>
    </source>
</evidence>
<dbReference type="STRING" id="42256.RradSPS_0396"/>
<dbReference type="Proteomes" id="UP000025229">
    <property type="component" value="Chromosome"/>
</dbReference>
<gene>
    <name evidence="1" type="ORF">RradSPS_0396</name>
    <name evidence="2" type="ORF">SIL72_03515</name>
</gene>